<keyword evidence="1" id="KW-1133">Transmembrane helix</keyword>
<keyword evidence="1" id="KW-0472">Membrane</keyword>
<gene>
    <name evidence="2" type="ORF">SOIL9_65520</name>
</gene>
<dbReference type="Proteomes" id="UP000464178">
    <property type="component" value="Chromosome"/>
</dbReference>
<dbReference type="AlphaFoldDB" id="A0A6P2CVN9"/>
<feature type="transmembrane region" description="Helical" evidence="1">
    <location>
        <begin position="7"/>
        <end position="32"/>
    </location>
</feature>
<evidence type="ECO:0000256" key="1">
    <source>
        <dbReference type="SAM" id="Phobius"/>
    </source>
</evidence>
<sequence length="35" mass="3864">MNKVAKHAAFILFTIFGIPIIIATPFLLYGFLGKP</sequence>
<evidence type="ECO:0000313" key="3">
    <source>
        <dbReference type="Proteomes" id="UP000464178"/>
    </source>
</evidence>
<name>A0A6P2CVN9_9BACT</name>
<dbReference type="KEGG" id="gms:SOIL9_65520"/>
<reference evidence="2 3" key="1">
    <citation type="submission" date="2019-05" db="EMBL/GenBank/DDBJ databases">
        <authorList>
            <consortium name="Science for Life Laboratories"/>
        </authorList>
    </citation>
    <scope>NUCLEOTIDE SEQUENCE [LARGE SCALE GENOMIC DNA]</scope>
    <source>
        <strain evidence="2">Soil9</strain>
    </source>
</reference>
<keyword evidence="3" id="KW-1185">Reference proteome</keyword>
<keyword evidence="1" id="KW-0812">Transmembrane</keyword>
<evidence type="ECO:0000313" key="2">
    <source>
        <dbReference type="EMBL" id="VTR91162.1"/>
    </source>
</evidence>
<proteinExistence type="predicted"/>
<dbReference type="EMBL" id="LR593886">
    <property type="protein sequence ID" value="VTR91162.1"/>
    <property type="molecule type" value="Genomic_DNA"/>
</dbReference>
<organism evidence="2 3">
    <name type="scientific">Gemmata massiliana</name>
    <dbReference type="NCBI Taxonomy" id="1210884"/>
    <lineage>
        <taxon>Bacteria</taxon>
        <taxon>Pseudomonadati</taxon>
        <taxon>Planctomycetota</taxon>
        <taxon>Planctomycetia</taxon>
        <taxon>Gemmatales</taxon>
        <taxon>Gemmataceae</taxon>
        <taxon>Gemmata</taxon>
    </lineage>
</organism>
<accession>A0A6P2CVN9</accession>
<protein>
    <submittedName>
        <fullName evidence="2">Uncharacterized protein</fullName>
    </submittedName>
</protein>